<reference evidence="3" key="2">
    <citation type="submission" date="2020-05" db="UniProtKB">
        <authorList>
            <consortium name="EnsemblMetazoa"/>
        </authorList>
    </citation>
    <scope>IDENTIFICATION</scope>
    <source>
        <strain evidence="3">maculatus3</strain>
    </source>
</reference>
<evidence type="ECO:0000313" key="3">
    <source>
        <dbReference type="EnsemblMetazoa" id="AMAM023948-PA"/>
    </source>
</evidence>
<feature type="region of interest" description="Disordered" evidence="1">
    <location>
        <begin position="1"/>
        <end position="67"/>
    </location>
</feature>
<proteinExistence type="predicted"/>
<dbReference type="Pfam" id="PF00169">
    <property type="entry name" value="PH"/>
    <property type="match status" value="1"/>
</dbReference>
<sequence length="351" mass="37975">MKKFMTTKASAGAPSTPSPSPPAIFSFDAMLLQQAADRKGSSTAPERNEDEDADDDGSMPSVRLPPPTPTAILSVAAALSATDAKDCARPAKGSSQGRVLATDTPMASTTSTGVVKMCGYLKKKRNKMGGWRKLFFILQNQLLLSYSSRDDYEKKLAPFKDIINLVPGTVIIPTTGPRFTIETNSKLMYTFRCDDHRSCSEWIMALLDSLTVANGGMSADRNFSLHNSFQRATLPLSSFSLPSNCKPFAGIISRQNGPAVMPKKRAPQPPTRPGPPKPPRSFSAEASDRYRVGGSTRESNDKDDLNNNVLKVVRLNGSTAHEDKLLANESLSNLRDSDAKLSGTGENDDTR</sequence>
<feature type="region of interest" description="Disordered" evidence="1">
    <location>
        <begin position="252"/>
        <end position="351"/>
    </location>
</feature>
<dbReference type="Gene3D" id="2.30.29.30">
    <property type="entry name" value="Pleckstrin-homology domain (PH domain)/Phosphotyrosine-binding domain (PTB)"/>
    <property type="match status" value="1"/>
</dbReference>
<name>A0A182TC85_9DIPT</name>
<dbReference type="CDD" id="cd00821">
    <property type="entry name" value="PH"/>
    <property type="match status" value="1"/>
</dbReference>
<evidence type="ECO:0000259" key="2">
    <source>
        <dbReference type="PROSITE" id="PS50003"/>
    </source>
</evidence>
<keyword evidence="4" id="KW-1185">Reference proteome</keyword>
<reference evidence="4" key="1">
    <citation type="submission" date="2013-09" db="EMBL/GenBank/DDBJ databases">
        <title>The Genome Sequence of Anopheles maculatus species B.</title>
        <authorList>
            <consortium name="The Broad Institute Genomics Platform"/>
            <person name="Neafsey D.E."/>
            <person name="Besansky N."/>
            <person name="Howell P."/>
            <person name="Walton C."/>
            <person name="Young S.K."/>
            <person name="Zeng Q."/>
            <person name="Gargeya S."/>
            <person name="Fitzgerald M."/>
            <person name="Haas B."/>
            <person name="Abouelleil A."/>
            <person name="Allen A.W."/>
            <person name="Alvarado L."/>
            <person name="Arachchi H.M."/>
            <person name="Berlin A.M."/>
            <person name="Chapman S.B."/>
            <person name="Gainer-Dewar J."/>
            <person name="Goldberg J."/>
            <person name="Griggs A."/>
            <person name="Gujja S."/>
            <person name="Hansen M."/>
            <person name="Howarth C."/>
            <person name="Imamovic A."/>
            <person name="Ireland A."/>
            <person name="Larimer J."/>
            <person name="McCowan C."/>
            <person name="Murphy C."/>
            <person name="Pearson M."/>
            <person name="Poon T.W."/>
            <person name="Priest M."/>
            <person name="Roberts A."/>
            <person name="Saif S."/>
            <person name="Shea T."/>
            <person name="Sisk P."/>
            <person name="Sykes S."/>
            <person name="Wortman J."/>
            <person name="Nusbaum C."/>
            <person name="Birren B."/>
        </authorList>
    </citation>
    <scope>NUCLEOTIDE SEQUENCE [LARGE SCALE GENOMIC DNA]</scope>
    <source>
        <strain evidence="4">maculatus3</strain>
    </source>
</reference>
<dbReference type="SMART" id="SM00233">
    <property type="entry name" value="PH"/>
    <property type="match status" value="1"/>
</dbReference>
<dbReference type="InterPro" id="IPR001849">
    <property type="entry name" value="PH_domain"/>
</dbReference>
<dbReference type="SUPFAM" id="SSF50729">
    <property type="entry name" value="PH domain-like"/>
    <property type="match status" value="1"/>
</dbReference>
<feature type="domain" description="PH" evidence="2">
    <location>
        <begin position="114"/>
        <end position="211"/>
    </location>
</feature>
<dbReference type="AlphaFoldDB" id="A0A182TC85"/>
<feature type="compositionally biased region" description="Pro residues" evidence="1">
    <location>
        <begin position="267"/>
        <end position="279"/>
    </location>
</feature>
<organism evidence="3 4">
    <name type="scientific">Anopheles maculatus</name>
    <dbReference type="NCBI Taxonomy" id="74869"/>
    <lineage>
        <taxon>Eukaryota</taxon>
        <taxon>Metazoa</taxon>
        <taxon>Ecdysozoa</taxon>
        <taxon>Arthropoda</taxon>
        <taxon>Hexapoda</taxon>
        <taxon>Insecta</taxon>
        <taxon>Pterygota</taxon>
        <taxon>Neoptera</taxon>
        <taxon>Endopterygota</taxon>
        <taxon>Diptera</taxon>
        <taxon>Nematocera</taxon>
        <taxon>Culicoidea</taxon>
        <taxon>Culicidae</taxon>
        <taxon>Anophelinae</taxon>
        <taxon>Anopheles</taxon>
        <taxon>Anopheles maculatus group</taxon>
    </lineage>
</organism>
<dbReference type="EnsemblMetazoa" id="AMAM023948-RA">
    <property type="protein sequence ID" value="AMAM023948-PA"/>
    <property type="gene ID" value="AMAM023948"/>
</dbReference>
<dbReference type="VEuPathDB" id="VectorBase:AMAM023948"/>
<feature type="compositionally biased region" description="Acidic residues" evidence="1">
    <location>
        <begin position="48"/>
        <end position="57"/>
    </location>
</feature>
<dbReference type="PROSITE" id="PS50003">
    <property type="entry name" value="PH_DOMAIN"/>
    <property type="match status" value="1"/>
</dbReference>
<dbReference type="InterPro" id="IPR011993">
    <property type="entry name" value="PH-like_dom_sf"/>
</dbReference>
<evidence type="ECO:0000313" key="4">
    <source>
        <dbReference type="Proteomes" id="UP000075901"/>
    </source>
</evidence>
<accession>A0A182TC85</accession>
<protein>
    <submittedName>
        <fullName evidence="3">PH domain-containing protein</fullName>
    </submittedName>
</protein>
<evidence type="ECO:0000256" key="1">
    <source>
        <dbReference type="SAM" id="MobiDB-lite"/>
    </source>
</evidence>
<dbReference type="Proteomes" id="UP000075901">
    <property type="component" value="Unassembled WGS sequence"/>
</dbReference>
<feature type="compositionally biased region" description="Low complexity" evidence="1">
    <location>
        <begin position="306"/>
        <end position="316"/>
    </location>
</feature>